<evidence type="ECO:0000259" key="1">
    <source>
        <dbReference type="Pfam" id="PF05239"/>
    </source>
</evidence>
<feature type="domain" description="PRC-barrel" evidence="1">
    <location>
        <begin position="74"/>
        <end position="137"/>
    </location>
</feature>
<accession>A0A4S5BR06</accession>
<reference evidence="2 3" key="1">
    <citation type="submission" date="2019-04" db="EMBL/GenBank/DDBJ databases">
        <title>Lampropedia sp YIM MLB12 draf genome.</title>
        <authorList>
            <person name="Wang Y.-X."/>
        </authorList>
    </citation>
    <scope>NUCLEOTIDE SEQUENCE [LARGE SCALE GENOMIC DNA]</scope>
    <source>
        <strain evidence="2 3">YIM MLB12</strain>
    </source>
</reference>
<dbReference type="Pfam" id="PF05239">
    <property type="entry name" value="PRC"/>
    <property type="match status" value="1"/>
</dbReference>
<evidence type="ECO:0000313" key="2">
    <source>
        <dbReference type="EMBL" id="THJ32126.1"/>
    </source>
</evidence>
<dbReference type="Gene3D" id="2.30.30.240">
    <property type="entry name" value="PRC-barrel domain"/>
    <property type="match status" value="1"/>
</dbReference>
<dbReference type="InterPro" id="IPR011033">
    <property type="entry name" value="PRC_barrel-like_sf"/>
</dbReference>
<dbReference type="RefSeq" id="WP_136407070.1">
    <property type="nucleotide sequence ID" value="NZ_SSWX01000017.1"/>
</dbReference>
<dbReference type="InterPro" id="IPR027275">
    <property type="entry name" value="PRC-brl_dom"/>
</dbReference>
<dbReference type="PANTHER" id="PTHR36505:SF1">
    <property type="entry name" value="BLR1072 PROTEIN"/>
    <property type="match status" value="1"/>
</dbReference>
<dbReference type="EMBL" id="SSWX01000017">
    <property type="protein sequence ID" value="THJ32126.1"/>
    <property type="molecule type" value="Genomic_DNA"/>
</dbReference>
<sequence>MSERNANLPLQQGHQPLVGGVNNPVAPAQAGNAANQHGSIGGAAYGEYEKRTPSFGNNAADIQAIATGWSLKDSILGQSVYNESGETVGKIEDVIIAVDSSATFAVIGVGGFLGIGTHDVTIAVRNFHIAEGRIVLPGATQEALKEIPESGFVKK</sequence>
<keyword evidence="3" id="KW-1185">Reference proteome</keyword>
<organism evidence="2 3">
    <name type="scientific">Lampropedia aestuarii</name>
    <dbReference type="NCBI Taxonomy" id="2562762"/>
    <lineage>
        <taxon>Bacteria</taxon>
        <taxon>Pseudomonadati</taxon>
        <taxon>Pseudomonadota</taxon>
        <taxon>Betaproteobacteria</taxon>
        <taxon>Burkholderiales</taxon>
        <taxon>Comamonadaceae</taxon>
        <taxon>Lampropedia</taxon>
    </lineage>
</organism>
<comment type="caution">
    <text evidence="2">The sequence shown here is derived from an EMBL/GenBank/DDBJ whole genome shotgun (WGS) entry which is preliminary data.</text>
</comment>
<protein>
    <submittedName>
        <fullName evidence="2">PRC-barrel domain containing protein</fullName>
    </submittedName>
</protein>
<dbReference type="OrthoDB" id="8759924at2"/>
<dbReference type="PANTHER" id="PTHR36505">
    <property type="entry name" value="BLR1072 PROTEIN"/>
    <property type="match status" value="1"/>
</dbReference>
<dbReference type="Proteomes" id="UP000306236">
    <property type="component" value="Unassembled WGS sequence"/>
</dbReference>
<dbReference type="AlphaFoldDB" id="A0A4S5BR06"/>
<proteinExistence type="predicted"/>
<gene>
    <name evidence="2" type="ORF">E8K88_12795</name>
</gene>
<evidence type="ECO:0000313" key="3">
    <source>
        <dbReference type="Proteomes" id="UP000306236"/>
    </source>
</evidence>
<name>A0A4S5BR06_9BURK</name>
<dbReference type="SUPFAM" id="SSF50346">
    <property type="entry name" value="PRC-barrel domain"/>
    <property type="match status" value="1"/>
</dbReference>